<proteinExistence type="predicted"/>
<sequence>MCVMDKVKIALLLTVVSLLLLVIVIFSCLKIYRGNKSYQKLLNQCNELHSKYDDLVRSHEVIVSQLKGELAFLREGCSALEMKNEALRSSDCDTKELEKS</sequence>
<name>A0ACA6AWG8_EHRCJ</name>
<reference evidence="2" key="1">
    <citation type="journal article" date="2006" name="J. Bacteriol.">
        <title>The genome of the obligately intracellular bacterium Ehrlichia canis reveals themes of complex membrane structure and immune evasion strategies.</title>
        <authorList>
            <person name="Mavromatis K."/>
            <person name="Doyle C.K."/>
            <person name="Lykidis A."/>
            <person name="Ivanova N."/>
            <person name="Francino M.P."/>
            <person name="Chain P."/>
            <person name="Shin M."/>
            <person name="Malfatti S."/>
            <person name="Larimer F."/>
            <person name="Copeland A."/>
            <person name="Detter J.C."/>
            <person name="Land M."/>
            <person name="Richardson P.M."/>
            <person name="Yu X.J."/>
            <person name="Walker D.H."/>
            <person name="McBride J.W."/>
            <person name="Kyrpides N.C."/>
        </authorList>
    </citation>
    <scope>NUCLEOTIDE SEQUENCE [LARGE SCALE GENOMIC DNA]</scope>
    <source>
        <strain evidence="2">Jake</strain>
    </source>
</reference>
<accession>A0ACA6AWG8</accession>
<dbReference type="EMBL" id="CP000107">
    <property type="protein sequence ID" value="AAZ68767.1"/>
    <property type="molecule type" value="Genomic_DNA"/>
</dbReference>
<keyword evidence="2" id="KW-1185">Reference proteome</keyword>
<dbReference type="Proteomes" id="UP000000435">
    <property type="component" value="Chromosome"/>
</dbReference>
<evidence type="ECO:0000313" key="1">
    <source>
        <dbReference type="EMBL" id="AAZ68767.1"/>
    </source>
</evidence>
<gene>
    <name evidence="1" type="ordered locus">Ecaj_0735</name>
</gene>
<evidence type="ECO:0000313" key="2">
    <source>
        <dbReference type="Proteomes" id="UP000000435"/>
    </source>
</evidence>
<organism evidence="1 2">
    <name type="scientific">Ehrlichia canis (strain Jake)</name>
    <dbReference type="NCBI Taxonomy" id="269484"/>
    <lineage>
        <taxon>Bacteria</taxon>
        <taxon>Pseudomonadati</taxon>
        <taxon>Pseudomonadota</taxon>
        <taxon>Alphaproteobacteria</taxon>
        <taxon>Rickettsiales</taxon>
        <taxon>Anaplasmataceae</taxon>
        <taxon>Ehrlichia</taxon>
    </lineage>
</organism>
<protein>
    <submittedName>
        <fullName evidence="1">Uncharacterized protein</fullName>
    </submittedName>
</protein>